<evidence type="ECO:0000313" key="2">
    <source>
        <dbReference type="WBParaSite" id="RSKR_0000370600.1"/>
    </source>
</evidence>
<evidence type="ECO:0000313" key="1">
    <source>
        <dbReference type="Proteomes" id="UP000095286"/>
    </source>
</evidence>
<proteinExistence type="predicted"/>
<dbReference type="WBParaSite" id="RSKR_0000370600.1">
    <property type="protein sequence ID" value="RSKR_0000370600.1"/>
    <property type="gene ID" value="RSKR_0000370600"/>
</dbReference>
<protein>
    <submittedName>
        <fullName evidence="2">SEC7 domain-containing protein</fullName>
    </submittedName>
</protein>
<sequence length="1567" mass="177931">MFLITCLEKISNDKDTKRREHASLKKACEEALVSLNELKEKGLIGSNGGPVTGSNEIGLADTYFFPFELACQAKSPRIVATALDSLQKLIAHAHIVGNSADPQNPDQPLIDRVIEAICFPFQGPQTDENVQLNIIKAILAAVLTEHCNIHEKSLLLAIRTCFNIYLASRTNVIQATAKGILTQIINKVFRSLQIKILEKPSTEDDVVVKEVLDGIIKRVVAAVDNEPVVLRHNSTNASLNDETADPADSYAEEFAKEQICFANVEEKDAFLLFRALCRLSMKILPENTDVRSHELRSKLLSLEMLLLIVQEFEVPLPEKHSFIYAIRSYLCPALSKNSVSSFINVFEKSLAIFVLLVNKFKSHLKQQIEVFFREIILNILESNSSSFEHKWIVLNTVAKICEVPQSIVDIYLNYDCDMNSANIFETLINVLVKIAMVRCEIDKVGLTALQIKEKEKCMKVLGIESLVKILQCLNDWYNEAIGDEKPKENESISEGVADYTHVKRQKGKMEHGIDLFDKKPKAGIKYLQDQNMLTADPLSIAKFFFTEERLSKSAVGEYLGEGEAQKIDRIMEKFASRFCLCNPNLKIFASADTAYVLAYSIILLTTDLHSKNVKKKMTVEEYIKMNRGINDSNDLPSDLLIEIYDDIKAKEMKVKPSMGSSVAKNDSLALRSVRERKVMQNAELNNISDIAFALMEQAARSNLEFKNASHSQFVKPMFELLWSPGLVAFSTGIRESDDVDIWSVCLEGFKLATRISCIFRMSTQRDVYVGTLAQFTLLTANSSIKEMKQKNVECIKLLMLVGDEIGDFLDECWYHVLKCISQLELAQSLVTSGSKNNHDHQVGQSATLLYKNEGHFDDKMIHSLQQCLGEASSQNVVVAVDKIFQNSSRLSGDAIVHFVQQLCRVSTEELKIANHPRLYMLQKISEVSFYNMDRIRIEWSKIWQILGEHFNLAGCNENETVSHFAIDALKQLALKFLERGELPNFRFQKEFLKPFEHIMQRNNNLDCHIMILDCIANMVKTHPRQIRSGWKNIFSIFILAASDNRSDVVENAFKTMTNIIVDLAANNFLLILDFFQDAIKCLSEFACNFHFPDPSMESIQLIRLCATHISNNKQVFIEHIPEEVTSTKSSPLHQSKTIAKTHNDSIQQIWLRGWIPIFNELNYIINDCKLDVRTRSLTVMFDIIKTYGNEFEEEWWKDLFKILLKIFDLSKFNDCPNQKKEWMVTTCDHALYAIVDIFAKFFDSLIPNQLINFYELLLSFTLQLESDHLPRSAITCLETLIVSCKDSFKPEHWANTIHLYQQILKETSPSCVIVSHQAASPIGDRKNMKQNGVGAVKQNAQEDALNKLFNSYIAQLELVKSIKTLLFQQVQGSTNGTTGLEIEYTTTDIFSSFTTDQLLSLVESIMKSHRISKGHNSDGDSRTTLWKAAYRDKSKQKLNMIDFEVKTISCVVNILFNLLTPQFKLEEASVTSNIYGSLQNICLESISYYLTLESGSHRQIWQPVICSILVHSIEQTNQENGDVSKSAYDLLKALGPVMCDLIESDEPISIRKLLKRFFKQSLTNIIL</sequence>
<name>A0AC35TRP5_9BILA</name>
<dbReference type="Proteomes" id="UP000095286">
    <property type="component" value="Unplaced"/>
</dbReference>
<accession>A0AC35TRP5</accession>
<organism evidence="1 2">
    <name type="scientific">Rhabditophanes sp. KR3021</name>
    <dbReference type="NCBI Taxonomy" id="114890"/>
    <lineage>
        <taxon>Eukaryota</taxon>
        <taxon>Metazoa</taxon>
        <taxon>Ecdysozoa</taxon>
        <taxon>Nematoda</taxon>
        <taxon>Chromadorea</taxon>
        <taxon>Rhabditida</taxon>
        <taxon>Tylenchina</taxon>
        <taxon>Panagrolaimomorpha</taxon>
        <taxon>Strongyloidoidea</taxon>
        <taxon>Alloionematidae</taxon>
        <taxon>Rhabditophanes</taxon>
    </lineage>
</organism>
<reference evidence="2" key="1">
    <citation type="submission" date="2016-11" db="UniProtKB">
        <authorList>
            <consortium name="WormBaseParasite"/>
        </authorList>
    </citation>
    <scope>IDENTIFICATION</scope>
    <source>
        <strain evidence="2">KR3021</strain>
    </source>
</reference>